<feature type="domain" description="YjeF N-terminal" evidence="21">
    <location>
        <begin position="18"/>
        <end position="218"/>
    </location>
</feature>
<feature type="binding site" evidence="18">
    <location>
        <position position="161"/>
    </location>
    <ligand>
        <name>K(+)</name>
        <dbReference type="ChEBI" id="CHEBI:29103"/>
    </ligand>
</feature>
<comment type="cofactor">
    <cofactor evidence="17">
        <name>Mg(2+)</name>
        <dbReference type="ChEBI" id="CHEBI:18420"/>
    </cofactor>
</comment>
<dbReference type="GO" id="GO:0046496">
    <property type="term" value="P:nicotinamide nucleotide metabolic process"/>
    <property type="evidence" value="ECO:0007669"/>
    <property type="project" value="UniProtKB-UniRule"/>
</dbReference>
<comment type="caution">
    <text evidence="22">The sequence shown here is derived from an EMBL/GenBank/DDBJ whole genome shotgun (WGS) entry which is preliminary data.</text>
</comment>
<comment type="function">
    <text evidence="14 19">Bifunctional enzyme that catalyzes the epimerization of the S- and R-forms of NAD(P)HX and the dehydration of the S-form of NAD(P)HX at the expense of ADP, which is converted to AMP. This allows the repair of both epimers of NAD(P)HX, a damaged form of NAD(P)H that is a result of enzymatic or heat-dependent hydration.</text>
</comment>
<dbReference type="OrthoDB" id="9806925at2"/>
<dbReference type="EC" id="4.2.1.136" evidence="19"/>
<dbReference type="PANTHER" id="PTHR12592:SF0">
    <property type="entry name" value="ATP-DEPENDENT (S)-NAD(P)H-HYDRATE DEHYDRATASE"/>
    <property type="match status" value="1"/>
</dbReference>
<evidence type="ECO:0000256" key="12">
    <source>
        <dbReference type="ARBA" id="ARBA00023239"/>
    </source>
</evidence>
<dbReference type="RefSeq" id="WP_140838515.1">
    <property type="nucleotide sequence ID" value="NZ_RCZI01000001.1"/>
</dbReference>
<comment type="similarity">
    <text evidence="3 19">In the N-terminal section; belongs to the NnrE/AIBP family.</text>
</comment>
<comment type="similarity">
    <text evidence="4 19">In the C-terminal section; belongs to the NnrD/CARKD family.</text>
</comment>
<keyword evidence="5 18" id="KW-0479">Metal-binding</keyword>
<feature type="binding site" evidence="17">
    <location>
        <begin position="403"/>
        <end position="407"/>
    </location>
    <ligand>
        <name>AMP</name>
        <dbReference type="ChEBI" id="CHEBI:456215"/>
    </ligand>
</feature>
<evidence type="ECO:0000256" key="1">
    <source>
        <dbReference type="ARBA" id="ARBA00000013"/>
    </source>
</evidence>
<feature type="binding site" evidence="18">
    <location>
        <position position="65"/>
    </location>
    <ligand>
        <name>K(+)</name>
        <dbReference type="ChEBI" id="CHEBI:29103"/>
    </ligand>
</feature>
<evidence type="ECO:0000256" key="2">
    <source>
        <dbReference type="ARBA" id="ARBA00000909"/>
    </source>
</evidence>
<feature type="binding site" evidence="17">
    <location>
        <position position="257"/>
    </location>
    <ligand>
        <name>(6S)-NADPHX</name>
        <dbReference type="ChEBI" id="CHEBI:64076"/>
    </ligand>
</feature>
<organism evidence="22 23">
    <name type="scientific">Variovorax guangxiensis</name>
    <dbReference type="NCBI Taxonomy" id="1775474"/>
    <lineage>
        <taxon>Bacteria</taxon>
        <taxon>Pseudomonadati</taxon>
        <taxon>Pseudomonadota</taxon>
        <taxon>Betaproteobacteria</taxon>
        <taxon>Burkholderiales</taxon>
        <taxon>Comamonadaceae</taxon>
        <taxon>Variovorax</taxon>
    </lineage>
</organism>
<comment type="catalytic activity">
    <reaction evidence="15 17 19">
        <text>(6S)-NADHX + ADP = AMP + phosphate + NADH + H(+)</text>
        <dbReference type="Rhea" id="RHEA:32223"/>
        <dbReference type="ChEBI" id="CHEBI:15378"/>
        <dbReference type="ChEBI" id="CHEBI:43474"/>
        <dbReference type="ChEBI" id="CHEBI:57945"/>
        <dbReference type="ChEBI" id="CHEBI:64074"/>
        <dbReference type="ChEBI" id="CHEBI:456215"/>
        <dbReference type="ChEBI" id="CHEBI:456216"/>
        <dbReference type="EC" id="4.2.1.136"/>
    </reaction>
</comment>
<feature type="binding site" evidence="18">
    <location>
        <begin position="64"/>
        <end position="68"/>
    </location>
    <ligand>
        <name>(6S)-NADPHX</name>
        <dbReference type="ChEBI" id="CHEBI:64076"/>
    </ligand>
</feature>
<dbReference type="Pfam" id="PF03853">
    <property type="entry name" value="YjeF_N"/>
    <property type="match status" value="1"/>
</dbReference>
<evidence type="ECO:0000256" key="17">
    <source>
        <dbReference type="HAMAP-Rule" id="MF_01965"/>
    </source>
</evidence>
<comment type="caution">
    <text evidence="18">Lacks conserved residue(s) required for the propagation of feature annotation.</text>
</comment>
<dbReference type="GO" id="GO:0052856">
    <property type="term" value="F:NAD(P)HX epimerase activity"/>
    <property type="evidence" value="ECO:0007669"/>
    <property type="project" value="UniProtKB-UniRule"/>
</dbReference>
<keyword evidence="13" id="KW-0511">Multifunctional enzyme</keyword>
<comment type="function">
    <text evidence="17">Catalyzes the dehydration of the S-form of NAD(P)HX at the expense of ADP, which is converted to AMP. Together with NAD(P)HX epimerase, which catalyzes the epimerization of the S- and R-forms, the enzyme allows the repair of both epimers of NAD(P)HX, a damaged form of NAD(P)H that is a result of enzymatic or heat-dependent hydration.</text>
</comment>
<keyword evidence="10 17" id="KW-0520">NAD</keyword>
<evidence type="ECO:0000313" key="23">
    <source>
        <dbReference type="Proteomes" id="UP000319212"/>
    </source>
</evidence>
<dbReference type="NCBIfam" id="TIGR00196">
    <property type="entry name" value="yjeF_cterm"/>
    <property type="match status" value="1"/>
</dbReference>
<comment type="catalytic activity">
    <reaction evidence="1 18 19">
        <text>(6R)-NADHX = (6S)-NADHX</text>
        <dbReference type="Rhea" id="RHEA:32215"/>
        <dbReference type="ChEBI" id="CHEBI:64074"/>
        <dbReference type="ChEBI" id="CHEBI:64075"/>
        <dbReference type="EC" id="5.1.99.6"/>
    </reaction>
</comment>
<feature type="binding site" evidence="17">
    <location>
        <position position="312"/>
    </location>
    <ligand>
        <name>(6S)-NADPHX</name>
        <dbReference type="ChEBI" id="CHEBI:64076"/>
    </ligand>
</feature>
<evidence type="ECO:0000256" key="3">
    <source>
        <dbReference type="ARBA" id="ARBA00006001"/>
    </source>
</evidence>
<keyword evidence="11 18" id="KW-0413">Isomerase</keyword>
<dbReference type="GO" id="GO:0005524">
    <property type="term" value="F:ATP binding"/>
    <property type="evidence" value="ECO:0007669"/>
    <property type="project" value="UniProtKB-UniRule"/>
</dbReference>
<evidence type="ECO:0000256" key="10">
    <source>
        <dbReference type="ARBA" id="ARBA00023027"/>
    </source>
</evidence>
<dbReference type="NCBIfam" id="TIGR00197">
    <property type="entry name" value="yjeF_nterm"/>
    <property type="match status" value="1"/>
</dbReference>
<dbReference type="GO" id="GO:0046872">
    <property type="term" value="F:metal ion binding"/>
    <property type="evidence" value="ECO:0007669"/>
    <property type="project" value="UniProtKB-UniRule"/>
</dbReference>
<evidence type="ECO:0000256" key="11">
    <source>
        <dbReference type="ARBA" id="ARBA00023235"/>
    </source>
</evidence>
<dbReference type="PIRSF" id="PIRSF017184">
    <property type="entry name" value="Nnr"/>
    <property type="match status" value="1"/>
</dbReference>
<evidence type="ECO:0000256" key="13">
    <source>
        <dbReference type="ARBA" id="ARBA00023268"/>
    </source>
</evidence>
<comment type="catalytic activity">
    <reaction evidence="2 18 19">
        <text>(6R)-NADPHX = (6S)-NADPHX</text>
        <dbReference type="Rhea" id="RHEA:32227"/>
        <dbReference type="ChEBI" id="CHEBI:64076"/>
        <dbReference type="ChEBI" id="CHEBI:64077"/>
        <dbReference type="EC" id="5.1.99.6"/>
    </reaction>
</comment>
<dbReference type="InterPro" id="IPR017953">
    <property type="entry name" value="Carbohydrate_kinase_pred_CS"/>
</dbReference>
<reference evidence="22 23" key="1">
    <citation type="journal article" date="2019" name="Environ. Microbiol.">
        <title>Species interactions and distinct microbial communities in high Arctic permafrost affected cryosols are associated with the CH4 and CO2 gas fluxes.</title>
        <authorList>
            <person name="Altshuler I."/>
            <person name="Hamel J."/>
            <person name="Turney S."/>
            <person name="Magnuson E."/>
            <person name="Levesque R."/>
            <person name="Greer C."/>
            <person name="Whyte L.G."/>
        </authorList>
    </citation>
    <scope>NUCLEOTIDE SEQUENCE [LARGE SCALE GENOMIC DNA]</scope>
    <source>
        <strain evidence="22 23">S06.C</strain>
    </source>
</reference>
<comment type="catalytic activity">
    <reaction evidence="16 17 19">
        <text>(6S)-NADPHX + ADP = AMP + phosphate + NADPH + H(+)</text>
        <dbReference type="Rhea" id="RHEA:32235"/>
        <dbReference type="ChEBI" id="CHEBI:15378"/>
        <dbReference type="ChEBI" id="CHEBI:43474"/>
        <dbReference type="ChEBI" id="CHEBI:57783"/>
        <dbReference type="ChEBI" id="CHEBI:64076"/>
        <dbReference type="ChEBI" id="CHEBI:456215"/>
        <dbReference type="ChEBI" id="CHEBI:456216"/>
        <dbReference type="EC" id="4.2.1.136"/>
    </reaction>
</comment>
<keyword evidence="6 17" id="KW-0547">Nucleotide-binding</keyword>
<evidence type="ECO:0000256" key="19">
    <source>
        <dbReference type="PIRNR" id="PIRNR017184"/>
    </source>
</evidence>
<dbReference type="InterPro" id="IPR000631">
    <property type="entry name" value="CARKD"/>
</dbReference>
<evidence type="ECO:0000256" key="14">
    <source>
        <dbReference type="ARBA" id="ARBA00025153"/>
    </source>
</evidence>
<dbReference type="InterPro" id="IPR036652">
    <property type="entry name" value="YjeF_N_dom_sf"/>
</dbReference>
<dbReference type="InterPro" id="IPR029056">
    <property type="entry name" value="Ribokinase-like"/>
</dbReference>
<dbReference type="SUPFAM" id="SSF53613">
    <property type="entry name" value="Ribokinase-like"/>
    <property type="match status" value="1"/>
</dbReference>
<dbReference type="EMBL" id="RCZI01000001">
    <property type="protein sequence ID" value="TPG30502.1"/>
    <property type="molecule type" value="Genomic_DNA"/>
</dbReference>
<keyword evidence="8 17" id="KW-0521">NADP</keyword>
<evidence type="ECO:0000256" key="7">
    <source>
        <dbReference type="ARBA" id="ARBA00022840"/>
    </source>
</evidence>
<proteinExistence type="inferred from homology"/>
<dbReference type="CDD" id="cd01171">
    <property type="entry name" value="YXKO-related"/>
    <property type="match status" value="1"/>
</dbReference>
<feature type="domain" description="YjeF C-terminal" evidence="20">
    <location>
        <begin position="222"/>
        <end position="484"/>
    </location>
</feature>
<dbReference type="GO" id="GO:0110051">
    <property type="term" value="P:metabolite repair"/>
    <property type="evidence" value="ECO:0007669"/>
    <property type="project" value="TreeGrafter"/>
</dbReference>
<gene>
    <name evidence="18" type="primary">nnrE</name>
    <name evidence="17" type="synonym">nnrD</name>
    <name evidence="22" type="ORF">EAH82_03205</name>
</gene>
<dbReference type="PROSITE" id="PS01050">
    <property type="entry name" value="YJEF_C_2"/>
    <property type="match status" value="1"/>
</dbReference>
<evidence type="ECO:0000259" key="21">
    <source>
        <dbReference type="PROSITE" id="PS51385"/>
    </source>
</evidence>
<dbReference type="HAMAP" id="MF_01965">
    <property type="entry name" value="NADHX_dehydratase"/>
    <property type="match status" value="1"/>
</dbReference>
<feature type="binding site" evidence="18">
    <location>
        <position position="125"/>
    </location>
    <ligand>
        <name>K(+)</name>
        <dbReference type="ChEBI" id="CHEBI:29103"/>
    </ligand>
</feature>
<feature type="binding site" evidence="17">
    <location>
        <position position="366"/>
    </location>
    <ligand>
        <name>(6S)-NADPHX</name>
        <dbReference type="ChEBI" id="CHEBI:64076"/>
    </ligand>
</feature>
<dbReference type="Gene3D" id="3.40.50.10260">
    <property type="entry name" value="YjeF N-terminal domain"/>
    <property type="match status" value="1"/>
</dbReference>
<evidence type="ECO:0000256" key="9">
    <source>
        <dbReference type="ARBA" id="ARBA00022958"/>
    </source>
</evidence>
<protein>
    <recommendedName>
        <fullName evidence="19">Bifunctional NAD(P)H-hydrate repair enzyme</fullName>
    </recommendedName>
    <alternativeName>
        <fullName evidence="19">Nicotinamide nucleotide repair protein</fullName>
    </alternativeName>
    <domain>
        <recommendedName>
            <fullName evidence="19">ADP-dependent (S)-NAD(P)H-hydrate dehydratase</fullName>
            <ecNumber evidence="19">4.2.1.136</ecNumber>
        </recommendedName>
        <alternativeName>
            <fullName evidence="19">ADP-dependent NAD(P)HX dehydratase</fullName>
        </alternativeName>
    </domain>
    <domain>
        <recommendedName>
            <fullName evidence="19">NAD(P)H-hydrate epimerase</fullName>
            <ecNumber evidence="19">5.1.99.6</ecNumber>
        </recommendedName>
    </domain>
</protein>
<evidence type="ECO:0000256" key="15">
    <source>
        <dbReference type="ARBA" id="ARBA00048238"/>
    </source>
</evidence>
<feature type="binding site" evidence="18">
    <location>
        <position position="158"/>
    </location>
    <ligand>
        <name>(6S)-NADPHX</name>
        <dbReference type="ChEBI" id="CHEBI:64076"/>
    </ligand>
</feature>
<accession>A0A502E1A6</accession>
<name>A0A502E1A6_9BURK</name>
<dbReference type="InterPro" id="IPR030677">
    <property type="entry name" value="Nnr"/>
</dbReference>
<evidence type="ECO:0000256" key="5">
    <source>
        <dbReference type="ARBA" id="ARBA00022723"/>
    </source>
</evidence>
<evidence type="ECO:0000259" key="20">
    <source>
        <dbReference type="PROSITE" id="PS51383"/>
    </source>
</evidence>
<evidence type="ECO:0000313" key="22">
    <source>
        <dbReference type="EMBL" id="TPG30502.1"/>
    </source>
</evidence>
<comment type="function">
    <text evidence="18">Catalyzes the epimerization of the S- and R-forms of NAD(P)HX, a damaged form of NAD(P)H that is a result of enzymatic or heat-dependent hydration. This is a prerequisite for the S-specific NAD(P)H-hydrate dehydratase to allow the repair of both epimers of NAD(P)HX.</text>
</comment>
<sequence length="484" mass="49681">MHRITADSIALLFDTAVTRRVERDAAATLPPHTLMQRAGQAVARLAMALAPDARTVWIACGPGNNGGDGFVAATQLHQKGFDVVVTAIGLPDRLPADARAAHDAAHRAGVVFAEQPPPSYELAIDALLGLGASRAPEGQMADWLRRMHAGAAPVLAVDLPSGLDADTGTDGLTLRPNATPCYCLTLLTLKPGLFTARGRDAAGEVWFDDLGCAVSRAEVAAAKLGGRPADHQRPHASHKGSRGDVAVIGGAPGMAGAARLAASAALHAGAGRVFVAPLDPAAPMQDDALPALMFRRPETIDCATSVVVCGCGGGMAVRAVLPRVLSSAHTLVLDADALNAVASDVSLQAQLRRRSGRGWRTVLTPHPLEAARLLGSDTTQVQADRIHAAQRLADGFGCSVVLKGSGSVIATPGETPYINLTGNARLATAGTGDVLAGMIGARLAAGQSTELAARDAVWHHGALADRWPPTSTLTADALARSALG</sequence>
<dbReference type="Pfam" id="PF01256">
    <property type="entry name" value="Carb_kinase"/>
    <property type="match status" value="1"/>
</dbReference>
<feature type="binding site" evidence="18">
    <location>
        <begin position="129"/>
        <end position="135"/>
    </location>
    <ligand>
        <name>(6S)-NADPHX</name>
        <dbReference type="ChEBI" id="CHEBI:64076"/>
    </ligand>
</feature>
<dbReference type="PANTHER" id="PTHR12592">
    <property type="entry name" value="ATP-DEPENDENT (S)-NAD(P)H-HYDRATE DEHYDRATASE FAMILY MEMBER"/>
    <property type="match status" value="1"/>
</dbReference>
<dbReference type="GO" id="GO:0052855">
    <property type="term" value="F:ADP-dependent NAD(P)H-hydrate dehydratase activity"/>
    <property type="evidence" value="ECO:0007669"/>
    <property type="project" value="UniProtKB-UniRule"/>
</dbReference>
<keyword evidence="7 17" id="KW-0067">ATP-binding</keyword>
<dbReference type="EC" id="5.1.99.6" evidence="19"/>
<dbReference type="PROSITE" id="PS51385">
    <property type="entry name" value="YJEF_N"/>
    <property type="match status" value="1"/>
</dbReference>
<feature type="binding site" evidence="17">
    <location>
        <position position="433"/>
    </location>
    <ligand>
        <name>(6S)-NADPHX</name>
        <dbReference type="ChEBI" id="CHEBI:64076"/>
    </ligand>
</feature>
<evidence type="ECO:0000256" key="8">
    <source>
        <dbReference type="ARBA" id="ARBA00022857"/>
    </source>
</evidence>
<evidence type="ECO:0000256" key="16">
    <source>
        <dbReference type="ARBA" id="ARBA00049209"/>
    </source>
</evidence>
<keyword evidence="9 18" id="KW-0630">Potassium</keyword>
<dbReference type="HAMAP" id="MF_01966">
    <property type="entry name" value="NADHX_epimerase"/>
    <property type="match status" value="1"/>
</dbReference>
<comment type="cofactor">
    <cofactor evidence="18 19">
        <name>K(+)</name>
        <dbReference type="ChEBI" id="CHEBI:29103"/>
    </cofactor>
    <text evidence="18 19">Binds 1 potassium ion per subunit.</text>
</comment>
<evidence type="ECO:0000256" key="4">
    <source>
        <dbReference type="ARBA" id="ARBA00009524"/>
    </source>
</evidence>
<comment type="similarity">
    <text evidence="17">Belongs to the NnrD/CARKD family.</text>
</comment>
<dbReference type="Proteomes" id="UP000319212">
    <property type="component" value="Unassembled WGS sequence"/>
</dbReference>
<dbReference type="AlphaFoldDB" id="A0A502E1A6"/>
<dbReference type="SUPFAM" id="SSF64153">
    <property type="entry name" value="YjeF N-terminal domain-like"/>
    <property type="match status" value="1"/>
</dbReference>
<evidence type="ECO:0000256" key="6">
    <source>
        <dbReference type="ARBA" id="ARBA00022741"/>
    </source>
</evidence>
<dbReference type="InterPro" id="IPR004443">
    <property type="entry name" value="YjeF_N_dom"/>
</dbReference>
<comment type="similarity">
    <text evidence="18">Belongs to the NnrE/AIBP family.</text>
</comment>
<keyword evidence="12 17" id="KW-0456">Lyase</keyword>
<dbReference type="PROSITE" id="PS51383">
    <property type="entry name" value="YJEF_C_3"/>
    <property type="match status" value="1"/>
</dbReference>
<evidence type="ECO:0000256" key="18">
    <source>
        <dbReference type="HAMAP-Rule" id="MF_01966"/>
    </source>
</evidence>
<dbReference type="Gene3D" id="3.40.1190.20">
    <property type="match status" value="1"/>
</dbReference>
<comment type="subunit">
    <text evidence="17">Homotetramer.</text>
</comment>
<feature type="binding site" evidence="17">
    <location>
        <position position="432"/>
    </location>
    <ligand>
        <name>AMP</name>
        <dbReference type="ChEBI" id="CHEBI:456215"/>
    </ligand>
</feature>